<keyword evidence="1" id="KW-0732">Signal</keyword>
<evidence type="ECO:0000256" key="1">
    <source>
        <dbReference type="SAM" id="SignalP"/>
    </source>
</evidence>
<feature type="chain" id="PRO_5046008771" evidence="1">
    <location>
        <begin position="26"/>
        <end position="829"/>
    </location>
</feature>
<keyword evidence="3" id="KW-1185">Reference proteome</keyword>
<sequence length="829" mass="92320">MKKWKLALLTCQLVSLTALSVPALAATPALSTAKYGAQFQLPQSNYIYLSKNSFIQLKEINMMPTEEGKLVYFKVSFYNGEQKPIDFMDYWLRLQTKTGTKYVTKTVTAPKNNNEINPKTKQEYTFYAKVDASLNISDLVVKFIKWDFSAPGYERSLGTVSFPKTYNNTTPIYMKRSVAAPGVSLNTFIRKAVIEKNDEQKAVTVSYDLDNTSNKELELANIKLYLTTVSGTLFPLDVPADATKLKGRSKVTLELTTSIDKNVNLIGSKMLISYIEPESKLELPLAYNQLAYTTNVITKVPAGATRVITINKSSFEATIKTVRKYPKDTNNNYVLNFSLKNVGKTPVTLPAYQFMLLNQNGLTYPLTSSEELNTITIAPQASKTLTLSALVPNTVNMSNLDLQLRAPLVEGKPASATPLAVFKVPSMNGLPSSNNQYLYNSAKGTYQLSIGNVERLPWGEKDQLNVSLDVTNLGSSSLPQLPAKGSIEIDGIKLDAAQTKIIQVNPNVNISSGETARIVFSTKIPYTAYFKNVSLHLEEEVDGKTSPLVELIKPIDSIALPEISTDSIKKIESIGRRSQIKVGDVHTYEGATKNLVYVELIMKNSELRNADLPKLTGYFKTSENLYYTANLAKVTTKVNPNGEVLLGLWGEVNKNYKVNHLSVVLGEAITDTAFTPQDGTPDGIMNGFTLKLPSEDTSVKQDLSKLNLKPYTLNIRNVLPVIMDKDKIRLNFEYDLNKTTDFEQVTDSHKITLEIDDGKNKFSQSLDLDKAESDKSLITGNSVQKALDFEDSRLLDIQNRIINVNIYDEFNGYKKKIGTQTFNFYQINY</sequence>
<dbReference type="RefSeq" id="WP_377607505.1">
    <property type="nucleotide sequence ID" value="NZ_JBHUME010000019.1"/>
</dbReference>
<reference evidence="3" key="1">
    <citation type="journal article" date="2019" name="Int. J. Syst. Evol. Microbiol.">
        <title>The Global Catalogue of Microorganisms (GCM) 10K type strain sequencing project: providing services to taxonomists for standard genome sequencing and annotation.</title>
        <authorList>
            <consortium name="The Broad Institute Genomics Platform"/>
            <consortium name="The Broad Institute Genome Sequencing Center for Infectious Disease"/>
            <person name="Wu L."/>
            <person name="Ma J."/>
        </authorList>
    </citation>
    <scope>NUCLEOTIDE SEQUENCE [LARGE SCALE GENOMIC DNA]</scope>
    <source>
        <strain evidence="3">KCTC 3950</strain>
    </source>
</reference>
<feature type="signal peptide" evidence="1">
    <location>
        <begin position="1"/>
        <end position="25"/>
    </location>
</feature>
<evidence type="ECO:0000313" key="3">
    <source>
        <dbReference type="Proteomes" id="UP001597541"/>
    </source>
</evidence>
<organism evidence="2 3">
    <name type="scientific">Paenibacillus gansuensis</name>
    <dbReference type="NCBI Taxonomy" id="306542"/>
    <lineage>
        <taxon>Bacteria</taxon>
        <taxon>Bacillati</taxon>
        <taxon>Bacillota</taxon>
        <taxon>Bacilli</taxon>
        <taxon>Bacillales</taxon>
        <taxon>Paenibacillaceae</taxon>
        <taxon>Paenibacillus</taxon>
    </lineage>
</organism>
<accession>A0ABW5PJQ9</accession>
<dbReference type="EMBL" id="JBHUME010000019">
    <property type="protein sequence ID" value="MFD2615540.1"/>
    <property type="molecule type" value="Genomic_DNA"/>
</dbReference>
<dbReference type="Proteomes" id="UP001597541">
    <property type="component" value="Unassembled WGS sequence"/>
</dbReference>
<comment type="caution">
    <text evidence="2">The sequence shown here is derived from an EMBL/GenBank/DDBJ whole genome shotgun (WGS) entry which is preliminary data.</text>
</comment>
<evidence type="ECO:0000313" key="2">
    <source>
        <dbReference type="EMBL" id="MFD2615540.1"/>
    </source>
</evidence>
<proteinExistence type="predicted"/>
<name>A0ABW5PJQ9_9BACL</name>
<gene>
    <name evidence="2" type="ORF">ACFSUF_24335</name>
</gene>
<protein>
    <submittedName>
        <fullName evidence="2">Uncharacterized protein</fullName>
    </submittedName>
</protein>